<accession>A0A926ZJ37</accession>
<dbReference type="EMBL" id="JACJPW010000076">
    <property type="protein sequence ID" value="MBD2184254.1"/>
    <property type="molecule type" value="Genomic_DNA"/>
</dbReference>
<reference evidence="1" key="1">
    <citation type="journal article" date="2015" name="ISME J.">
        <title>Draft Genome Sequence of Streptomyces incarnatus NRRL8089, which Produces the Nucleoside Antibiotic Sinefungin.</title>
        <authorList>
            <person name="Oshima K."/>
            <person name="Hattori M."/>
            <person name="Shimizu H."/>
            <person name="Fukuda K."/>
            <person name="Nemoto M."/>
            <person name="Inagaki K."/>
            <person name="Tamura T."/>
        </authorList>
    </citation>
    <scope>NUCLEOTIDE SEQUENCE</scope>
    <source>
        <strain evidence="1">FACHB-1375</strain>
    </source>
</reference>
<sequence length="720" mass="78960">MKHFDRRGQYEQRDPSAFFNTKFYLERNPDVAKAIADGSFATAMQHFATFGLFEGRNPSDRFNSQFYLDANPDVKAAVTAGLFRSAFEHYMEFGFAEGRLPVAPTGVPTFASELKVSKDSLFAGKTTEVTFSAKIANPRSVDEIQLFETDSNGNTNLLGKLFDKGDVEKGDDIAKDGVFTNRFTLAPTSPGQKTYFAAIPGSDRTTQPTQIEILNPISEEAFEQTINFNAQVGQKFQNALNFGRSEQQAIEEIKAFLEANPSEVKPGSIEVANDGLGWKTKDDVLVVLDTNQLNYQGQRSISSQISANQSAVYFRDRISQANGNKLNSSSQILVLSPYAFQFEPYDEGNNIASILNDAGFDVKDEYNDDVTVEDFKNLERYGAIAISTHGGVRNGQVIISSGEQISSSNSEEYLEKYGADLKAGRLVLGVSLTPSTSGNELLIAPSFITKYSKNLPDSIVYVGACDSTKNPTLAQAFLSEGAAAFVGYSDVVLSSFAESHGIDMFDALVEGKTVSEIPGINVDREKDRDPALFELIGSDDASLSVAELKNGSFEEDELLGWITKGDTRTITALGPLSPTDGNEMAIISTGLGSVNNSQSSISQKFFVRQNAKDIIINYNVISEEPSEFVDTEFDDQFEIIFNGTRIAKERVNTSNWERIEGIDFFGGDETVYDLGGFKTVTYDLTPFRGQTVELAMRTFDRGDSKYDTAALVDNIEITTV</sequence>
<proteinExistence type="predicted"/>
<evidence type="ECO:0000313" key="2">
    <source>
        <dbReference type="Proteomes" id="UP000641646"/>
    </source>
</evidence>
<gene>
    <name evidence="1" type="ORF">H6G03_24810</name>
</gene>
<dbReference type="AlphaFoldDB" id="A0A926ZJ37"/>
<protein>
    <submittedName>
        <fullName evidence="1">Uncharacterized protein</fullName>
    </submittedName>
</protein>
<name>A0A926ZJ37_9CYAN</name>
<keyword evidence="2" id="KW-1185">Reference proteome</keyword>
<reference evidence="1" key="2">
    <citation type="submission" date="2020-08" db="EMBL/GenBank/DDBJ databases">
        <authorList>
            <person name="Chen M."/>
            <person name="Teng W."/>
            <person name="Zhao L."/>
            <person name="Hu C."/>
            <person name="Zhou Y."/>
            <person name="Han B."/>
            <person name="Song L."/>
            <person name="Shu W."/>
        </authorList>
    </citation>
    <scope>NUCLEOTIDE SEQUENCE</scope>
    <source>
        <strain evidence="1">FACHB-1375</strain>
    </source>
</reference>
<comment type="caution">
    <text evidence="1">The sequence shown here is derived from an EMBL/GenBank/DDBJ whole genome shotgun (WGS) entry which is preliminary data.</text>
</comment>
<dbReference type="Proteomes" id="UP000641646">
    <property type="component" value="Unassembled WGS sequence"/>
</dbReference>
<dbReference type="RefSeq" id="WP_190470266.1">
    <property type="nucleotide sequence ID" value="NZ_JACJPW010000076.1"/>
</dbReference>
<organism evidence="1 2">
    <name type="scientific">Aerosakkonema funiforme FACHB-1375</name>
    <dbReference type="NCBI Taxonomy" id="2949571"/>
    <lineage>
        <taxon>Bacteria</taxon>
        <taxon>Bacillati</taxon>
        <taxon>Cyanobacteriota</taxon>
        <taxon>Cyanophyceae</taxon>
        <taxon>Oscillatoriophycideae</taxon>
        <taxon>Aerosakkonematales</taxon>
        <taxon>Aerosakkonemataceae</taxon>
        <taxon>Aerosakkonema</taxon>
    </lineage>
</organism>
<evidence type="ECO:0000313" key="1">
    <source>
        <dbReference type="EMBL" id="MBD2184254.1"/>
    </source>
</evidence>